<dbReference type="OrthoDB" id="5401722at2"/>
<dbReference type="GO" id="GO:0004180">
    <property type="term" value="F:carboxypeptidase activity"/>
    <property type="evidence" value="ECO:0007669"/>
    <property type="project" value="UniProtKB-KW"/>
</dbReference>
<keyword evidence="2" id="KW-0121">Carboxypeptidase</keyword>
<gene>
    <name evidence="2" type="ORF">FL622_03700</name>
</gene>
<dbReference type="Proteomes" id="UP000317155">
    <property type="component" value="Unassembled WGS sequence"/>
</dbReference>
<accession>A0A550JJ05</accession>
<dbReference type="PROSITE" id="PS51257">
    <property type="entry name" value="PROKAR_LIPOPROTEIN"/>
    <property type="match status" value="1"/>
</dbReference>
<keyword evidence="2" id="KW-0645">Protease</keyword>
<dbReference type="EMBL" id="VJVV01000002">
    <property type="protein sequence ID" value="TRO83196.1"/>
    <property type="molecule type" value="Genomic_DNA"/>
</dbReference>
<feature type="signal peptide" evidence="1">
    <location>
        <begin position="1"/>
        <end position="26"/>
    </location>
</feature>
<proteinExistence type="predicted"/>
<dbReference type="RefSeq" id="WP_092055839.1">
    <property type="nucleotide sequence ID" value="NZ_FOJJ01000012.1"/>
</dbReference>
<reference evidence="2 3" key="1">
    <citation type="submission" date="2019-07" db="EMBL/GenBank/DDBJ databases">
        <title>Insights of Desulfuromonas acetexigens electromicrobiology.</title>
        <authorList>
            <person name="Katuri K."/>
            <person name="Sapireddy V."/>
            <person name="Shaw D.R."/>
            <person name="Saikaly P."/>
        </authorList>
    </citation>
    <scope>NUCLEOTIDE SEQUENCE [LARGE SCALE GENOMIC DNA]</scope>
    <source>
        <strain evidence="2 3">2873</strain>
    </source>
</reference>
<evidence type="ECO:0000313" key="2">
    <source>
        <dbReference type="EMBL" id="TRO83196.1"/>
    </source>
</evidence>
<keyword evidence="3" id="KW-1185">Reference proteome</keyword>
<keyword evidence="2" id="KW-0378">Hydrolase</keyword>
<feature type="chain" id="PRO_5021999110" evidence="1">
    <location>
        <begin position="27"/>
        <end position="276"/>
    </location>
</feature>
<organism evidence="2 3">
    <name type="scientific">Trichloromonas acetexigens</name>
    <dbReference type="NCBI Taxonomy" id="38815"/>
    <lineage>
        <taxon>Bacteria</taxon>
        <taxon>Pseudomonadati</taxon>
        <taxon>Thermodesulfobacteriota</taxon>
        <taxon>Desulfuromonadia</taxon>
        <taxon>Desulfuromonadales</taxon>
        <taxon>Trichloromonadaceae</taxon>
        <taxon>Trichloromonas</taxon>
    </lineage>
</organism>
<dbReference type="AlphaFoldDB" id="A0A550JJ05"/>
<evidence type="ECO:0000313" key="3">
    <source>
        <dbReference type="Proteomes" id="UP000317155"/>
    </source>
</evidence>
<sequence length="276" mass="30084">MARKVTLIWGLLALLLVAGCAGPARQSSERWIDEYVQRDGKTGIDGRVYRKDDGSPIAGAYVNIYPDAISNLLGPSMYISLPTDGEGRYHLDVPPGTYYVVARKRLSGRSMGPLSPGDYYSEHQRVLVEVKAGKLAVADLPLVAIKAPMFFKKGLVDVQGDTGIRGRLVDAEGRPVPGGFATAYDDAEMRRLPDHASTLSDEKGNFTLYLPEAGTYYLGARIHAWDMPRPGEPHGRLGGETPTPIAVEKGAFVEDVVIEMHPFVGEYQAGKSRRPL</sequence>
<comment type="caution">
    <text evidence="2">The sequence shown here is derived from an EMBL/GenBank/DDBJ whole genome shotgun (WGS) entry which is preliminary data.</text>
</comment>
<name>A0A550JJ05_9BACT</name>
<dbReference type="Gene3D" id="2.60.40.1120">
    <property type="entry name" value="Carboxypeptidase-like, regulatory domain"/>
    <property type="match status" value="1"/>
</dbReference>
<dbReference type="InterPro" id="IPR008969">
    <property type="entry name" value="CarboxyPept-like_regulatory"/>
</dbReference>
<dbReference type="SUPFAM" id="SSF49464">
    <property type="entry name" value="Carboxypeptidase regulatory domain-like"/>
    <property type="match status" value="2"/>
</dbReference>
<protein>
    <submittedName>
        <fullName evidence="2">Carboxypeptidase regulatory-like domain-containing protein</fullName>
    </submittedName>
</protein>
<evidence type="ECO:0000256" key="1">
    <source>
        <dbReference type="SAM" id="SignalP"/>
    </source>
</evidence>
<keyword evidence="1" id="KW-0732">Signal</keyword>